<gene>
    <name evidence="2" type="ORF">GCM10022216_22220</name>
</gene>
<reference evidence="3" key="1">
    <citation type="journal article" date="2019" name="Int. J. Syst. Evol. Microbiol.">
        <title>The Global Catalogue of Microorganisms (GCM) 10K type strain sequencing project: providing services to taxonomists for standard genome sequencing and annotation.</title>
        <authorList>
            <consortium name="The Broad Institute Genomics Platform"/>
            <consortium name="The Broad Institute Genome Sequencing Center for Infectious Disease"/>
            <person name="Wu L."/>
            <person name="Ma J."/>
        </authorList>
    </citation>
    <scope>NUCLEOTIDE SEQUENCE [LARGE SCALE GENOMIC DNA]</scope>
    <source>
        <strain evidence="3">JCM 16704</strain>
    </source>
</reference>
<proteinExistence type="predicted"/>
<keyword evidence="3" id="KW-1185">Reference proteome</keyword>
<dbReference type="Pfam" id="PF04187">
    <property type="entry name" value="Cofac_haem_bdg"/>
    <property type="match status" value="1"/>
</dbReference>
<dbReference type="Proteomes" id="UP001500101">
    <property type="component" value="Unassembled WGS sequence"/>
</dbReference>
<accession>A0ABP7YVA5</accession>
<sequence>MRKISLLFILLFTSLFTWSQDSNRILDRTGKEVNLQVIVDEAKVKPLLFFGELHDNAAGHQLEMKLLQELHKANSKQVILAMEMFEADVQFVIDEYFAGLINQKSFEQESRIWPNYKEDYKPMLEFARENQLKLVASNVPRRYANAVYHKGVNVLSDFPKSSQKWMVPLPLKVDTTLSTYREMSAMLPGHDASNMIYSQALKDATMAHFIVKSWKKGHVLLHVNGAYHSKNKEGIITFLPKKLQELTITINSIKEADFQKEDLNLADYTLVLK</sequence>
<evidence type="ECO:0000259" key="1">
    <source>
        <dbReference type="Pfam" id="PF04187"/>
    </source>
</evidence>
<organism evidence="2 3">
    <name type="scientific">Sphingobacterium kyonggiense</name>
    <dbReference type="NCBI Taxonomy" id="714075"/>
    <lineage>
        <taxon>Bacteria</taxon>
        <taxon>Pseudomonadati</taxon>
        <taxon>Bacteroidota</taxon>
        <taxon>Sphingobacteriia</taxon>
        <taxon>Sphingobacteriales</taxon>
        <taxon>Sphingobacteriaceae</taxon>
        <taxon>Sphingobacterium</taxon>
    </lineage>
</organism>
<comment type="caution">
    <text evidence="2">The sequence shown here is derived from an EMBL/GenBank/DDBJ whole genome shotgun (WGS) entry which is preliminary data.</text>
</comment>
<dbReference type="SUPFAM" id="SSF159501">
    <property type="entry name" value="EreA/ChaN-like"/>
    <property type="match status" value="1"/>
</dbReference>
<dbReference type="InterPro" id="IPR007314">
    <property type="entry name" value="Cofac_haem-bd_dom"/>
</dbReference>
<dbReference type="RefSeq" id="WP_344674792.1">
    <property type="nucleotide sequence ID" value="NZ_BAAAZI010000009.1"/>
</dbReference>
<name>A0ABP7YVA5_9SPHI</name>
<keyword evidence="2" id="KW-0449">Lipoprotein</keyword>
<evidence type="ECO:0000313" key="3">
    <source>
        <dbReference type="Proteomes" id="UP001500101"/>
    </source>
</evidence>
<protein>
    <submittedName>
        <fullName evidence="2">ChaN family lipoprotein</fullName>
    </submittedName>
</protein>
<dbReference type="Gene3D" id="3.40.50.11550">
    <property type="match status" value="1"/>
</dbReference>
<feature type="domain" description="Haem-binding uptake Tiki superfamily ChaN" evidence="1">
    <location>
        <begin position="39"/>
        <end position="237"/>
    </location>
</feature>
<dbReference type="EMBL" id="BAAAZI010000009">
    <property type="protein sequence ID" value="GAA4141840.1"/>
    <property type="molecule type" value="Genomic_DNA"/>
</dbReference>
<evidence type="ECO:0000313" key="2">
    <source>
        <dbReference type="EMBL" id="GAA4141840.1"/>
    </source>
</evidence>
<dbReference type="CDD" id="cd14727">
    <property type="entry name" value="ChanN-like"/>
    <property type="match status" value="1"/>
</dbReference>